<comment type="caution">
    <text evidence="9">The sequence shown here is derived from an EMBL/GenBank/DDBJ whole genome shotgun (WGS) entry which is preliminary data.</text>
</comment>
<dbReference type="GO" id="GO:0005381">
    <property type="term" value="F:iron ion transmembrane transporter activity"/>
    <property type="evidence" value="ECO:0007669"/>
    <property type="project" value="UniProtKB-UniRule"/>
</dbReference>
<keyword evidence="3 7" id="KW-0813">Transport</keyword>
<protein>
    <recommendedName>
        <fullName evidence="7">Solute carrier family 40 member</fullName>
    </recommendedName>
</protein>
<proteinExistence type="inferred from homology"/>
<evidence type="ECO:0000256" key="8">
    <source>
        <dbReference type="SAM" id="MobiDB-lite"/>
    </source>
</evidence>
<keyword evidence="10" id="KW-1185">Reference proteome</keyword>
<dbReference type="InterPro" id="IPR009716">
    <property type="entry name" value="Ferroportin-1"/>
</dbReference>
<evidence type="ECO:0000256" key="3">
    <source>
        <dbReference type="ARBA" id="ARBA00022448"/>
    </source>
</evidence>
<dbReference type="SUPFAM" id="SSF103473">
    <property type="entry name" value="MFS general substrate transporter"/>
    <property type="match status" value="1"/>
</dbReference>
<evidence type="ECO:0000256" key="2">
    <source>
        <dbReference type="ARBA" id="ARBA00006279"/>
    </source>
</evidence>
<accession>A0AA36II85</accession>
<dbReference type="Proteomes" id="UP001178507">
    <property type="component" value="Unassembled WGS sequence"/>
</dbReference>
<keyword evidence="7" id="KW-0406">Ion transport</keyword>
<feature type="region of interest" description="Disordered" evidence="8">
    <location>
        <begin position="429"/>
        <end position="453"/>
    </location>
</feature>
<reference evidence="9" key="1">
    <citation type="submission" date="2023-08" db="EMBL/GenBank/DDBJ databases">
        <authorList>
            <person name="Chen Y."/>
            <person name="Shah S."/>
            <person name="Dougan E. K."/>
            <person name="Thang M."/>
            <person name="Chan C."/>
        </authorList>
    </citation>
    <scope>NUCLEOTIDE SEQUENCE</scope>
</reference>
<dbReference type="EMBL" id="CAUJNA010001662">
    <property type="protein sequence ID" value="CAJ1388271.1"/>
    <property type="molecule type" value="Genomic_DNA"/>
</dbReference>
<comment type="function">
    <text evidence="7">May be involved in iron transport and iron homeostasis.</text>
</comment>
<dbReference type="GO" id="GO:0016020">
    <property type="term" value="C:membrane"/>
    <property type="evidence" value="ECO:0007669"/>
    <property type="project" value="UniProtKB-SubCell"/>
</dbReference>
<dbReference type="AlphaFoldDB" id="A0AA36II85"/>
<feature type="non-terminal residue" evidence="9">
    <location>
        <position position="1"/>
    </location>
</feature>
<comment type="caution">
    <text evidence="7">Lacks conserved residue(s) required for the propagation of feature annotation.</text>
</comment>
<feature type="transmembrane region" description="Helical" evidence="7">
    <location>
        <begin position="54"/>
        <end position="72"/>
    </location>
</feature>
<sequence length="453" mass="48923">MASREQLLPGEDDQSVYRKLLLSHGITRLATQGWLFIAPLVLLRFTPGQLLGPAFWGLCTTLGTSLLSPPLGAWADRSCRKTTVTLGVAAQAVAVLGATAVLLLSKVEGSDWGALLAFSGFSVLEKLGAALSDVSVKREWAPRLFEGDMLKRTNSMMSQIDLASETVGPFIAGLLIMPSLHLPGLPPERAGFVMVGLLNAASFLPQLRLLLQIFAAREAKLQPLRAEEVQRKANPLVLKGGAWTAWLHHPSGIQFLGLSYSLLYLTVLSPHGAFLTAHLAQQGVPSWQLSLLRGAGALLGVLGVMAHSSASVRLGRCGDGLFVLWLAGMTLLALSAYHQVEGRGLTWPLLIFMSAVCLARPGLYGFELGVLNTEQELADARHRSAIGSVDTALTSFATLAMYGSGLLLGRFAARMIWMLLYHSHRHRHGHSHGDHGHSHEHDGEHPHTLQQEE</sequence>
<feature type="transmembrane region" description="Helical" evidence="7">
    <location>
        <begin position="84"/>
        <end position="104"/>
    </location>
</feature>
<name>A0AA36II85_9DINO</name>
<evidence type="ECO:0000313" key="10">
    <source>
        <dbReference type="Proteomes" id="UP001178507"/>
    </source>
</evidence>
<dbReference type="Pfam" id="PF06963">
    <property type="entry name" value="FPN1"/>
    <property type="match status" value="1"/>
</dbReference>
<evidence type="ECO:0000256" key="6">
    <source>
        <dbReference type="ARBA" id="ARBA00023136"/>
    </source>
</evidence>
<evidence type="ECO:0000313" key="9">
    <source>
        <dbReference type="EMBL" id="CAJ1388271.1"/>
    </source>
</evidence>
<evidence type="ECO:0000256" key="5">
    <source>
        <dbReference type="ARBA" id="ARBA00022989"/>
    </source>
</evidence>
<feature type="transmembrane region" description="Helical" evidence="7">
    <location>
        <begin position="322"/>
        <end position="340"/>
    </location>
</feature>
<feature type="transmembrane region" description="Helical" evidence="7">
    <location>
        <begin position="347"/>
        <end position="366"/>
    </location>
</feature>
<keyword evidence="4 7" id="KW-0812">Transmembrane</keyword>
<feature type="transmembrane region" description="Helical" evidence="7">
    <location>
        <begin position="21"/>
        <end position="42"/>
    </location>
</feature>
<keyword evidence="6 7" id="KW-0472">Membrane</keyword>
<dbReference type="PANTHER" id="PTHR11660">
    <property type="entry name" value="SOLUTE CARRIER FAMILY 40 MEMBER"/>
    <property type="match status" value="1"/>
</dbReference>
<feature type="transmembrane region" description="Helical" evidence="7">
    <location>
        <begin position="399"/>
        <end position="421"/>
    </location>
</feature>
<evidence type="ECO:0000256" key="7">
    <source>
        <dbReference type="RuleBase" id="RU365065"/>
    </source>
</evidence>
<dbReference type="PANTHER" id="PTHR11660:SF57">
    <property type="entry name" value="SOLUTE CARRIER FAMILY 40 MEMBER"/>
    <property type="match status" value="1"/>
</dbReference>
<feature type="transmembrane region" description="Helical" evidence="7">
    <location>
        <begin position="291"/>
        <end position="310"/>
    </location>
</feature>
<keyword evidence="5 7" id="KW-1133">Transmembrane helix</keyword>
<gene>
    <name evidence="9" type="ORF">EVOR1521_LOCUS14178</name>
</gene>
<organism evidence="9 10">
    <name type="scientific">Effrenium voratum</name>
    <dbReference type="NCBI Taxonomy" id="2562239"/>
    <lineage>
        <taxon>Eukaryota</taxon>
        <taxon>Sar</taxon>
        <taxon>Alveolata</taxon>
        <taxon>Dinophyceae</taxon>
        <taxon>Suessiales</taxon>
        <taxon>Symbiodiniaceae</taxon>
        <taxon>Effrenium</taxon>
    </lineage>
</organism>
<evidence type="ECO:0000256" key="1">
    <source>
        <dbReference type="ARBA" id="ARBA00004141"/>
    </source>
</evidence>
<comment type="subcellular location">
    <subcellularLocation>
        <location evidence="1 7">Membrane</location>
        <topology evidence="1 7">Multi-pass membrane protein</topology>
    </subcellularLocation>
</comment>
<evidence type="ECO:0000256" key="4">
    <source>
        <dbReference type="ARBA" id="ARBA00022692"/>
    </source>
</evidence>
<dbReference type="InterPro" id="IPR036259">
    <property type="entry name" value="MFS_trans_sf"/>
</dbReference>
<feature type="compositionally biased region" description="Basic and acidic residues" evidence="8">
    <location>
        <begin position="431"/>
        <end position="447"/>
    </location>
</feature>
<comment type="similarity">
    <text evidence="2 7">Belongs to the ferroportin (FP) (TC 2.A.100) family. SLC40A subfamily.</text>
</comment>